<dbReference type="eggNOG" id="COG2133">
    <property type="taxonomic scope" value="Bacteria"/>
</dbReference>
<dbReference type="OrthoDB" id="6179211at2"/>
<dbReference type="HOGENOM" id="CLU_803551_0_0_10"/>
<protein>
    <recommendedName>
        <fullName evidence="4">Esterase-like activity of phytase family protein</fullName>
    </recommendedName>
</protein>
<dbReference type="EMBL" id="HE796683">
    <property type="protein sequence ID" value="CCH00451.1"/>
    <property type="molecule type" value="Genomic_DNA"/>
</dbReference>
<sequence length="366" mass="41306">MRLLTYLLVSLCLSFVFQRCRTAQSTTRTTPTALISAEGFLTCFEPGLAEGKLWCEASAVLNQQRRIYLANDKDMPAPRSSVFFYPDFEQLNTVAAGNQLPTYLEQPLLRQAHKFEEFAQSPDGRWTFLTTAFDRIKPDTSSFDGYNMLLAWRPGQEGAMRVVSADKPGGASLGLRRQIQAALGGSPYFKIEGLAATNTQLWFGVREQGERYDKFDYRITILTATYRATPDEQGGEKLVLGPVSLVREFKVDDVDPVLPKPLAVSSLEYDPARRCFWLMTSYEQAGQIGAYLWTITELAMRKDGDLQLVRMADKKPLAFSHKAEDMTFIDPNTLLVIHDDDHVKTRIGNQERQPNQTAYSIVRLGF</sequence>
<keyword evidence="1" id="KW-0732">Signal</keyword>
<evidence type="ECO:0008006" key="4">
    <source>
        <dbReference type="Google" id="ProtNLM"/>
    </source>
</evidence>
<name>I0K8J8_9BACT</name>
<accession>I0K8J8</accession>
<evidence type="ECO:0000313" key="2">
    <source>
        <dbReference type="EMBL" id="CCH00451.1"/>
    </source>
</evidence>
<evidence type="ECO:0000313" key="3">
    <source>
        <dbReference type="Proteomes" id="UP000011058"/>
    </source>
</evidence>
<feature type="chain" id="PRO_5003629983" description="Esterase-like activity of phytase family protein" evidence="1">
    <location>
        <begin position="23"/>
        <end position="366"/>
    </location>
</feature>
<organism evidence="2 3">
    <name type="scientific">Fibrella aestuarina BUZ 2</name>
    <dbReference type="NCBI Taxonomy" id="1166018"/>
    <lineage>
        <taxon>Bacteria</taxon>
        <taxon>Pseudomonadati</taxon>
        <taxon>Bacteroidota</taxon>
        <taxon>Cytophagia</taxon>
        <taxon>Cytophagales</taxon>
        <taxon>Spirosomataceae</taxon>
        <taxon>Fibrella</taxon>
    </lineage>
</organism>
<evidence type="ECO:0000256" key="1">
    <source>
        <dbReference type="SAM" id="SignalP"/>
    </source>
</evidence>
<dbReference type="Proteomes" id="UP000011058">
    <property type="component" value="Chromosome"/>
</dbReference>
<reference evidence="2 3" key="1">
    <citation type="journal article" date="2012" name="J. Bacteriol.">
        <title>Genome Sequence of Fibrella aestuarina BUZ 2T, a Filamentous Marine Bacterium.</title>
        <authorList>
            <person name="Filippini M."/>
            <person name="Qi W."/>
            <person name="Blom J."/>
            <person name="Goesmann A."/>
            <person name="Smits T.H."/>
            <person name="Bagheri H.C."/>
        </authorList>
    </citation>
    <scope>NUCLEOTIDE SEQUENCE [LARGE SCALE GENOMIC DNA]</scope>
    <source>
        <strain evidence="3">BUZ 2T</strain>
    </source>
</reference>
<keyword evidence="3" id="KW-1185">Reference proteome</keyword>
<dbReference type="RefSeq" id="WP_015331550.1">
    <property type="nucleotide sequence ID" value="NC_020054.1"/>
</dbReference>
<dbReference type="AlphaFoldDB" id="I0K8J8"/>
<feature type="signal peptide" evidence="1">
    <location>
        <begin position="1"/>
        <end position="22"/>
    </location>
</feature>
<dbReference type="PATRIC" id="fig|1166018.3.peg.4202"/>
<dbReference type="KEGG" id="fae:FAES_2442"/>
<proteinExistence type="predicted"/>
<gene>
    <name evidence="2" type="ORF">FAES_2442</name>
</gene>